<dbReference type="Proteomes" id="UP000295668">
    <property type="component" value="Unassembled WGS sequence"/>
</dbReference>
<evidence type="ECO:0000313" key="2">
    <source>
        <dbReference type="Proteomes" id="UP000295668"/>
    </source>
</evidence>
<accession>A0A4R5MQ03</accession>
<dbReference type="EMBL" id="SJCY01000001">
    <property type="protein sequence ID" value="TDG37891.1"/>
    <property type="molecule type" value="Genomic_DNA"/>
</dbReference>
<evidence type="ECO:0000313" key="1">
    <source>
        <dbReference type="EMBL" id="TDG37891.1"/>
    </source>
</evidence>
<reference evidence="1 2" key="1">
    <citation type="submission" date="2019-02" db="EMBL/GenBank/DDBJ databases">
        <title>Pedobacter sp. nov., a novel speices isolated from soil of pinguins habitat in Antarcitica.</title>
        <authorList>
            <person name="He R.-H."/>
        </authorList>
    </citation>
    <scope>NUCLEOTIDE SEQUENCE [LARGE SCALE GENOMIC DNA]</scope>
    <source>
        <strain evidence="1 2">E01020</strain>
    </source>
</reference>
<name>A0A4R5MQ03_9SPHI</name>
<dbReference type="RefSeq" id="WP_133260984.1">
    <property type="nucleotide sequence ID" value="NZ_SJCY01000001.1"/>
</dbReference>
<dbReference type="AlphaFoldDB" id="A0A4R5MQ03"/>
<comment type="caution">
    <text evidence="1">The sequence shown here is derived from an EMBL/GenBank/DDBJ whole genome shotgun (WGS) entry which is preliminary data.</text>
</comment>
<proteinExistence type="predicted"/>
<gene>
    <name evidence="1" type="ORF">EZJ43_02020</name>
</gene>
<sequence length="76" mass="8691">MKKYARISGKFIAEGAFGSLERDENVSDELNKKLNSFLKKEKAITFSIINTETVIVPNQDFSIGYNMVCLHIEYEI</sequence>
<keyword evidence="2" id="KW-1185">Reference proteome</keyword>
<protein>
    <submittedName>
        <fullName evidence="1">Uncharacterized protein</fullName>
    </submittedName>
</protein>
<dbReference type="OrthoDB" id="9922254at2"/>
<organism evidence="1 2">
    <name type="scientific">Pedobacter changchengzhani</name>
    <dbReference type="NCBI Taxonomy" id="2529274"/>
    <lineage>
        <taxon>Bacteria</taxon>
        <taxon>Pseudomonadati</taxon>
        <taxon>Bacteroidota</taxon>
        <taxon>Sphingobacteriia</taxon>
        <taxon>Sphingobacteriales</taxon>
        <taxon>Sphingobacteriaceae</taxon>
        <taxon>Pedobacter</taxon>
    </lineage>
</organism>